<dbReference type="InterPro" id="IPR046848">
    <property type="entry name" value="E_motif"/>
</dbReference>
<keyword evidence="1" id="KW-0677">Repeat</keyword>
<organism evidence="5 6">
    <name type="scientific">Morella rubra</name>
    <name type="common">Chinese bayberry</name>
    <dbReference type="NCBI Taxonomy" id="262757"/>
    <lineage>
        <taxon>Eukaryota</taxon>
        <taxon>Viridiplantae</taxon>
        <taxon>Streptophyta</taxon>
        <taxon>Embryophyta</taxon>
        <taxon>Tracheophyta</taxon>
        <taxon>Spermatophyta</taxon>
        <taxon>Magnoliopsida</taxon>
        <taxon>eudicotyledons</taxon>
        <taxon>Gunneridae</taxon>
        <taxon>Pentapetalae</taxon>
        <taxon>rosids</taxon>
        <taxon>fabids</taxon>
        <taxon>Fagales</taxon>
        <taxon>Myricaceae</taxon>
        <taxon>Morella</taxon>
    </lineage>
</organism>
<dbReference type="InterPro" id="IPR046960">
    <property type="entry name" value="PPR_At4g14850-like_plant"/>
</dbReference>
<keyword evidence="4" id="KW-0732">Signal</keyword>
<feature type="repeat" description="PPR" evidence="2">
    <location>
        <begin position="169"/>
        <end position="199"/>
    </location>
</feature>
<dbReference type="PANTHER" id="PTHR47926:SF347">
    <property type="entry name" value="PENTATRICOPEPTIDE REPEAT-CONTAINING PROTEIN"/>
    <property type="match status" value="1"/>
</dbReference>
<accession>A0A6A1WEY9</accession>
<dbReference type="Pfam" id="PF13041">
    <property type="entry name" value="PPR_2"/>
    <property type="match status" value="1"/>
</dbReference>
<dbReference type="FunFam" id="1.25.40.10:FF:000090">
    <property type="entry name" value="Pentatricopeptide repeat-containing protein, chloroplastic"/>
    <property type="match status" value="1"/>
</dbReference>
<feature type="chain" id="PRO_5025597109" description="Pentatricopeptide repeat-containing protein" evidence="4">
    <location>
        <begin position="28"/>
        <end position="448"/>
    </location>
</feature>
<evidence type="ECO:0000256" key="2">
    <source>
        <dbReference type="PROSITE-ProRule" id="PRU00708"/>
    </source>
</evidence>
<feature type="signal peptide" evidence="4">
    <location>
        <begin position="1"/>
        <end position="27"/>
    </location>
</feature>
<dbReference type="Pfam" id="PF01535">
    <property type="entry name" value="PPR"/>
    <property type="match status" value="1"/>
</dbReference>
<dbReference type="EMBL" id="RXIC02000020">
    <property type="protein sequence ID" value="KAB1223423.1"/>
    <property type="molecule type" value="Genomic_DNA"/>
</dbReference>
<dbReference type="InterPro" id="IPR011990">
    <property type="entry name" value="TPR-like_helical_dom_sf"/>
</dbReference>
<dbReference type="Gene3D" id="1.25.40.10">
    <property type="entry name" value="Tetratricopeptide repeat domain"/>
    <property type="match status" value="3"/>
</dbReference>
<feature type="repeat" description="PPR" evidence="2">
    <location>
        <begin position="256"/>
        <end position="290"/>
    </location>
</feature>
<gene>
    <name evidence="5" type="ORF">CJ030_MR2G012420</name>
</gene>
<evidence type="ECO:0000256" key="1">
    <source>
        <dbReference type="ARBA" id="ARBA00022737"/>
    </source>
</evidence>
<dbReference type="Pfam" id="PF20431">
    <property type="entry name" value="E_motif"/>
    <property type="match status" value="1"/>
</dbReference>
<dbReference type="OrthoDB" id="185373at2759"/>
<dbReference type="NCBIfam" id="TIGR00756">
    <property type="entry name" value="PPR"/>
    <property type="match status" value="1"/>
</dbReference>
<feature type="region of interest" description="Disordered" evidence="3">
    <location>
        <begin position="79"/>
        <end position="99"/>
    </location>
</feature>
<dbReference type="AlphaFoldDB" id="A0A6A1WEY9"/>
<evidence type="ECO:0000313" key="6">
    <source>
        <dbReference type="Proteomes" id="UP000516437"/>
    </source>
</evidence>
<evidence type="ECO:0000256" key="4">
    <source>
        <dbReference type="SAM" id="SignalP"/>
    </source>
</evidence>
<dbReference type="GO" id="GO:0003723">
    <property type="term" value="F:RNA binding"/>
    <property type="evidence" value="ECO:0007669"/>
    <property type="project" value="InterPro"/>
</dbReference>
<name>A0A6A1WEY9_9ROSI</name>
<feature type="repeat" description="PPR" evidence="2">
    <location>
        <begin position="291"/>
        <end position="321"/>
    </location>
</feature>
<proteinExistence type="predicted"/>
<dbReference type="GO" id="GO:0009451">
    <property type="term" value="P:RNA modification"/>
    <property type="evidence" value="ECO:0007669"/>
    <property type="project" value="InterPro"/>
</dbReference>
<evidence type="ECO:0000256" key="3">
    <source>
        <dbReference type="SAM" id="MobiDB-lite"/>
    </source>
</evidence>
<dbReference type="PANTHER" id="PTHR47926">
    <property type="entry name" value="PENTATRICOPEPTIDE REPEAT-CONTAINING PROTEIN"/>
    <property type="match status" value="1"/>
</dbReference>
<evidence type="ECO:0000313" key="5">
    <source>
        <dbReference type="EMBL" id="KAB1223423.1"/>
    </source>
</evidence>
<evidence type="ECO:0008006" key="7">
    <source>
        <dbReference type="Google" id="ProtNLM"/>
    </source>
</evidence>
<reference evidence="5 6" key="1">
    <citation type="journal article" date="2019" name="Plant Biotechnol. J.">
        <title>The red bayberry genome and genetic basis of sex determination.</title>
        <authorList>
            <person name="Jia H.M."/>
            <person name="Jia H.J."/>
            <person name="Cai Q.L."/>
            <person name="Wang Y."/>
            <person name="Zhao H.B."/>
            <person name="Yang W.F."/>
            <person name="Wang G.Y."/>
            <person name="Li Y.H."/>
            <person name="Zhan D.L."/>
            <person name="Shen Y.T."/>
            <person name="Niu Q.F."/>
            <person name="Chang L."/>
            <person name="Qiu J."/>
            <person name="Zhao L."/>
            <person name="Xie H.B."/>
            <person name="Fu W.Y."/>
            <person name="Jin J."/>
            <person name="Li X.W."/>
            <person name="Jiao Y."/>
            <person name="Zhou C.C."/>
            <person name="Tu T."/>
            <person name="Chai C.Y."/>
            <person name="Gao J.L."/>
            <person name="Fan L.J."/>
            <person name="van de Weg E."/>
            <person name="Wang J.Y."/>
            <person name="Gao Z.S."/>
        </authorList>
    </citation>
    <scope>NUCLEOTIDE SEQUENCE [LARGE SCALE GENOMIC DNA]</scope>
    <source>
        <tissue evidence="5">Leaves</tissue>
    </source>
</reference>
<dbReference type="InterPro" id="IPR002885">
    <property type="entry name" value="PPR_rpt"/>
</dbReference>
<comment type="caution">
    <text evidence="5">The sequence shown here is derived from an EMBL/GenBank/DDBJ whole genome shotgun (WGS) entry which is preliminary data.</text>
</comment>
<keyword evidence="6" id="KW-1185">Reference proteome</keyword>
<protein>
    <recommendedName>
        <fullName evidence="7">Pentatricopeptide repeat-containing protein</fullName>
    </recommendedName>
</protein>
<sequence length="448" mass="49462">MGGLPAKLMATVVAVLLLVGDIQTTSALLPYAGRKSLWPPQTTDAWMKRVPRKEGSTEGLNIGSKQIVPLVVLRGKELSPPPSPVRNGRSSMKSPPPSPPPLVAIYTSWVALRFSRFQLADLGQGIRGFCLTSGFDANGHVGSVLVSMYSRCNCMNSAYGVFCSLFHLDLVTWSALITGYSQSGDQEKALYFFKKLNMDTASQLANERPGCEIHGYVLRHGFESDVMVCSALIDMYSKCGFVGFGIRVFQIMPKRNIVSYNSVISGLGLHGLASEAFKIFDEILEKGFVPDKSTFSAILCACCHGGLVQDGQEIFRKMKDKFGIQARNEHYVYMVKLLGMAGELEEAYKLILSLPEPVDCGIWGALLSCCDACGNSELAEIVTRRLFDNNPEKNAYRVMLSNIYAVDGRWDDVQRLMRNDTTVELRKMPGVSWIGGSSKFLLERDIHY</sequence>
<dbReference type="PROSITE" id="PS51375">
    <property type="entry name" value="PPR"/>
    <property type="match status" value="3"/>
</dbReference>
<dbReference type="Proteomes" id="UP000516437">
    <property type="component" value="Chromosome 2"/>
</dbReference>